<proteinExistence type="predicted"/>
<name>A0A0D2M043_HYPSF</name>
<gene>
    <name evidence="1" type="ORF">HYPSUDRAFT_206959</name>
</gene>
<organism evidence="1 2">
    <name type="scientific">Hypholoma sublateritium (strain FD-334 SS-4)</name>
    <dbReference type="NCBI Taxonomy" id="945553"/>
    <lineage>
        <taxon>Eukaryota</taxon>
        <taxon>Fungi</taxon>
        <taxon>Dikarya</taxon>
        <taxon>Basidiomycota</taxon>
        <taxon>Agaricomycotina</taxon>
        <taxon>Agaricomycetes</taxon>
        <taxon>Agaricomycetidae</taxon>
        <taxon>Agaricales</taxon>
        <taxon>Agaricineae</taxon>
        <taxon>Strophariaceae</taxon>
        <taxon>Hypholoma</taxon>
    </lineage>
</organism>
<reference evidence="2" key="1">
    <citation type="submission" date="2014-04" db="EMBL/GenBank/DDBJ databases">
        <title>Evolutionary Origins and Diversification of the Mycorrhizal Mutualists.</title>
        <authorList>
            <consortium name="DOE Joint Genome Institute"/>
            <consortium name="Mycorrhizal Genomics Consortium"/>
            <person name="Kohler A."/>
            <person name="Kuo A."/>
            <person name="Nagy L.G."/>
            <person name="Floudas D."/>
            <person name="Copeland A."/>
            <person name="Barry K.W."/>
            <person name="Cichocki N."/>
            <person name="Veneault-Fourrey C."/>
            <person name="LaButti K."/>
            <person name="Lindquist E.A."/>
            <person name="Lipzen A."/>
            <person name="Lundell T."/>
            <person name="Morin E."/>
            <person name="Murat C."/>
            <person name="Riley R."/>
            <person name="Ohm R."/>
            <person name="Sun H."/>
            <person name="Tunlid A."/>
            <person name="Henrissat B."/>
            <person name="Grigoriev I.V."/>
            <person name="Hibbett D.S."/>
            <person name="Martin F."/>
        </authorList>
    </citation>
    <scope>NUCLEOTIDE SEQUENCE [LARGE SCALE GENOMIC DNA]</scope>
    <source>
        <strain evidence="2">FD-334 SS-4</strain>
    </source>
</reference>
<evidence type="ECO:0000313" key="2">
    <source>
        <dbReference type="Proteomes" id="UP000054270"/>
    </source>
</evidence>
<dbReference type="Proteomes" id="UP000054270">
    <property type="component" value="Unassembled WGS sequence"/>
</dbReference>
<sequence length="121" mass="12385">MGSTTSSPLVHLVALASRSRGSAYGELHEQFMLHMNLDVAVTPSSVFGEPEFRSGPSFHTESPGTFLAELLMASTGGGGNSSDGAGGERGTRGVRGILCAAAAAAYAAPHVFSTARLLFLS</sequence>
<keyword evidence="2" id="KW-1185">Reference proteome</keyword>
<dbReference type="AlphaFoldDB" id="A0A0D2M043"/>
<protein>
    <submittedName>
        <fullName evidence="1">Uncharacterized protein</fullName>
    </submittedName>
</protein>
<evidence type="ECO:0000313" key="1">
    <source>
        <dbReference type="EMBL" id="KJA16578.1"/>
    </source>
</evidence>
<accession>A0A0D2M043</accession>
<dbReference type="EMBL" id="KN817619">
    <property type="protein sequence ID" value="KJA16578.1"/>
    <property type="molecule type" value="Genomic_DNA"/>
</dbReference>